<name>A0ABN2LCN1_9MICO</name>
<protein>
    <submittedName>
        <fullName evidence="2">Uncharacterized protein</fullName>
    </submittedName>
</protein>
<dbReference type="Proteomes" id="UP001500851">
    <property type="component" value="Unassembled WGS sequence"/>
</dbReference>
<gene>
    <name evidence="2" type="ORF">GCM10009768_11010</name>
</gene>
<keyword evidence="1" id="KW-0812">Transmembrane</keyword>
<sequence length="162" mass="17216">MSDGVRRGVTRGYVGGLLAATLITAVALLVAAWGGLALALNREPVSGSGVPMPSAPLLVLLALALLGWLLWRAAIVLLRGRKTPSWDLILIAGGLSYLVWSLVGLIVGMPLADTLASPFAGVLAVIWVLVSLLFWAVLARRVYTDRATPKWPWERHDDGGAE</sequence>
<reference evidence="2 3" key="1">
    <citation type="journal article" date="2019" name="Int. J. Syst. Evol. Microbiol.">
        <title>The Global Catalogue of Microorganisms (GCM) 10K type strain sequencing project: providing services to taxonomists for standard genome sequencing and annotation.</title>
        <authorList>
            <consortium name="The Broad Institute Genomics Platform"/>
            <consortium name="The Broad Institute Genome Sequencing Center for Infectious Disease"/>
            <person name="Wu L."/>
            <person name="Ma J."/>
        </authorList>
    </citation>
    <scope>NUCLEOTIDE SEQUENCE [LARGE SCALE GENOMIC DNA]</scope>
    <source>
        <strain evidence="2 3">JCM 14736</strain>
    </source>
</reference>
<keyword evidence="3" id="KW-1185">Reference proteome</keyword>
<evidence type="ECO:0000256" key="1">
    <source>
        <dbReference type="SAM" id="Phobius"/>
    </source>
</evidence>
<feature type="transmembrane region" description="Helical" evidence="1">
    <location>
        <begin position="55"/>
        <end position="78"/>
    </location>
</feature>
<keyword evidence="1" id="KW-1133">Transmembrane helix</keyword>
<dbReference type="RefSeq" id="WP_344030337.1">
    <property type="nucleotide sequence ID" value="NZ_BAAAOB010000001.1"/>
</dbReference>
<evidence type="ECO:0000313" key="2">
    <source>
        <dbReference type="EMBL" id="GAA1783961.1"/>
    </source>
</evidence>
<feature type="transmembrane region" description="Helical" evidence="1">
    <location>
        <begin position="118"/>
        <end position="138"/>
    </location>
</feature>
<comment type="caution">
    <text evidence="2">The sequence shown here is derived from an EMBL/GenBank/DDBJ whole genome shotgun (WGS) entry which is preliminary data.</text>
</comment>
<dbReference type="EMBL" id="BAAAOB010000001">
    <property type="protein sequence ID" value="GAA1783961.1"/>
    <property type="molecule type" value="Genomic_DNA"/>
</dbReference>
<organism evidence="2 3">
    <name type="scientific">Leucobacter iarius</name>
    <dbReference type="NCBI Taxonomy" id="333963"/>
    <lineage>
        <taxon>Bacteria</taxon>
        <taxon>Bacillati</taxon>
        <taxon>Actinomycetota</taxon>
        <taxon>Actinomycetes</taxon>
        <taxon>Micrococcales</taxon>
        <taxon>Microbacteriaceae</taxon>
        <taxon>Leucobacter</taxon>
    </lineage>
</organism>
<feature type="transmembrane region" description="Helical" evidence="1">
    <location>
        <begin position="12"/>
        <end position="35"/>
    </location>
</feature>
<feature type="transmembrane region" description="Helical" evidence="1">
    <location>
        <begin position="90"/>
        <end position="112"/>
    </location>
</feature>
<accession>A0ABN2LCN1</accession>
<keyword evidence="1" id="KW-0472">Membrane</keyword>
<proteinExistence type="predicted"/>
<evidence type="ECO:0000313" key="3">
    <source>
        <dbReference type="Proteomes" id="UP001500851"/>
    </source>
</evidence>